<feature type="transmembrane region" description="Helical" evidence="1">
    <location>
        <begin position="84"/>
        <end position="104"/>
    </location>
</feature>
<dbReference type="GeneID" id="19201951"/>
<keyword evidence="3" id="KW-1185">Reference proteome</keyword>
<dbReference type="RefSeq" id="XP_007769355.1">
    <property type="nucleotide sequence ID" value="XM_007771165.1"/>
</dbReference>
<feature type="transmembrane region" description="Helical" evidence="1">
    <location>
        <begin position="116"/>
        <end position="137"/>
    </location>
</feature>
<sequence>MGKYDDTLGVLLLAVVLNAYLYGVVMSQFFRYCQADINDHRALRYLLNSVLIVDTTFTALTIYGIWSIFIAHNSDSIVVAQQSWSIQTLPIATAWSTVAMHLFFTRRLWRLTSNKIWALVAVSLAICTFVLGMTFAIRALAVGANLEGASLEKTKSVYLSWLVATLVSDGFITGSLSIALLQARTVGFSKASHVAQQLLRGAIQTGVCAGIITLGSLLSYIFQPNTFLALLFAVPSGRVYTANRPMTRPVQLTSAISIHELETINV</sequence>
<gene>
    <name evidence="2" type="ORF">CONPUDRAFT_144497</name>
</gene>
<dbReference type="EMBL" id="JH711579">
    <property type="protein sequence ID" value="EIW80399.1"/>
    <property type="molecule type" value="Genomic_DNA"/>
</dbReference>
<dbReference type="Proteomes" id="UP000053558">
    <property type="component" value="Unassembled WGS sequence"/>
</dbReference>
<dbReference type="PANTHER" id="PTHR40465">
    <property type="entry name" value="CHROMOSOME 1, WHOLE GENOME SHOTGUN SEQUENCE"/>
    <property type="match status" value="1"/>
</dbReference>
<name>A0A5M3MMJ4_CONPW</name>
<dbReference type="KEGG" id="cput:CONPUDRAFT_144497"/>
<feature type="transmembrane region" description="Helical" evidence="1">
    <location>
        <begin position="45"/>
        <end position="72"/>
    </location>
</feature>
<comment type="caution">
    <text evidence="2">The sequence shown here is derived from an EMBL/GenBank/DDBJ whole genome shotgun (WGS) entry which is preliminary data.</text>
</comment>
<proteinExistence type="predicted"/>
<dbReference type="PANTHER" id="PTHR40465:SF1">
    <property type="entry name" value="DUF6534 DOMAIN-CONTAINING PROTEIN"/>
    <property type="match status" value="1"/>
</dbReference>
<evidence type="ECO:0000313" key="3">
    <source>
        <dbReference type="Proteomes" id="UP000053558"/>
    </source>
</evidence>
<feature type="transmembrane region" description="Helical" evidence="1">
    <location>
        <begin position="12"/>
        <end position="33"/>
    </location>
</feature>
<dbReference type="AlphaFoldDB" id="A0A5M3MMJ4"/>
<organism evidence="2 3">
    <name type="scientific">Coniophora puteana (strain RWD-64-598)</name>
    <name type="common">Brown rot fungus</name>
    <dbReference type="NCBI Taxonomy" id="741705"/>
    <lineage>
        <taxon>Eukaryota</taxon>
        <taxon>Fungi</taxon>
        <taxon>Dikarya</taxon>
        <taxon>Basidiomycota</taxon>
        <taxon>Agaricomycotina</taxon>
        <taxon>Agaricomycetes</taxon>
        <taxon>Agaricomycetidae</taxon>
        <taxon>Boletales</taxon>
        <taxon>Coniophorineae</taxon>
        <taxon>Coniophoraceae</taxon>
        <taxon>Coniophora</taxon>
    </lineage>
</organism>
<keyword evidence="1" id="KW-0472">Membrane</keyword>
<feature type="transmembrane region" description="Helical" evidence="1">
    <location>
        <begin position="202"/>
        <end position="222"/>
    </location>
</feature>
<reference evidence="3" key="1">
    <citation type="journal article" date="2012" name="Science">
        <title>The Paleozoic origin of enzymatic lignin decomposition reconstructed from 31 fungal genomes.</title>
        <authorList>
            <person name="Floudas D."/>
            <person name="Binder M."/>
            <person name="Riley R."/>
            <person name="Barry K."/>
            <person name="Blanchette R.A."/>
            <person name="Henrissat B."/>
            <person name="Martinez A.T."/>
            <person name="Otillar R."/>
            <person name="Spatafora J.W."/>
            <person name="Yadav J.S."/>
            <person name="Aerts A."/>
            <person name="Benoit I."/>
            <person name="Boyd A."/>
            <person name="Carlson A."/>
            <person name="Copeland A."/>
            <person name="Coutinho P.M."/>
            <person name="de Vries R.P."/>
            <person name="Ferreira P."/>
            <person name="Findley K."/>
            <person name="Foster B."/>
            <person name="Gaskell J."/>
            <person name="Glotzer D."/>
            <person name="Gorecki P."/>
            <person name="Heitman J."/>
            <person name="Hesse C."/>
            <person name="Hori C."/>
            <person name="Igarashi K."/>
            <person name="Jurgens J.A."/>
            <person name="Kallen N."/>
            <person name="Kersten P."/>
            <person name="Kohler A."/>
            <person name="Kuees U."/>
            <person name="Kumar T.K.A."/>
            <person name="Kuo A."/>
            <person name="LaButti K."/>
            <person name="Larrondo L.F."/>
            <person name="Lindquist E."/>
            <person name="Ling A."/>
            <person name="Lombard V."/>
            <person name="Lucas S."/>
            <person name="Lundell T."/>
            <person name="Martin R."/>
            <person name="McLaughlin D.J."/>
            <person name="Morgenstern I."/>
            <person name="Morin E."/>
            <person name="Murat C."/>
            <person name="Nagy L.G."/>
            <person name="Nolan M."/>
            <person name="Ohm R.A."/>
            <person name="Patyshakuliyeva A."/>
            <person name="Rokas A."/>
            <person name="Ruiz-Duenas F.J."/>
            <person name="Sabat G."/>
            <person name="Salamov A."/>
            <person name="Samejima M."/>
            <person name="Schmutz J."/>
            <person name="Slot J.C."/>
            <person name="St John F."/>
            <person name="Stenlid J."/>
            <person name="Sun H."/>
            <person name="Sun S."/>
            <person name="Syed K."/>
            <person name="Tsang A."/>
            <person name="Wiebenga A."/>
            <person name="Young D."/>
            <person name="Pisabarro A."/>
            <person name="Eastwood D.C."/>
            <person name="Martin F."/>
            <person name="Cullen D."/>
            <person name="Grigoriev I.V."/>
            <person name="Hibbett D.S."/>
        </authorList>
    </citation>
    <scope>NUCLEOTIDE SEQUENCE [LARGE SCALE GENOMIC DNA]</scope>
    <source>
        <strain evidence="3">RWD-64-598 SS2</strain>
    </source>
</reference>
<protein>
    <submittedName>
        <fullName evidence="2">Uncharacterized protein</fullName>
    </submittedName>
</protein>
<keyword evidence="1" id="KW-1133">Transmembrane helix</keyword>
<accession>A0A5M3MMJ4</accession>
<feature type="transmembrane region" description="Helical" evidence="1">
    <location>
        <begin position="157"/>
        <end position="181"/>
    </location>
</feature>
<keyword evidence="1" id="KW-0812">Transmembrane</keyword>
<dbReference type="OrthoDB" id="2562493at2759"/>
<evidence type="ECO:0000256" key="1">
    <source>
        <dbReference type="SAM" id="Phobius"/>
    </source>
</evidence>
<evidence type="ECO:0000313" key="2">
    <source>
        <dbReference type="EMBL" id="EIW80399.1"/>
    </source>
</evidence>